<keyword evidence="16" id="KW-1185">Reference proteome</keyword>
<dbReference type="GO" id="GO:0004553">
    <property type="term" value="F:hydrolase activity, hydrolyzing O-glycosyl compounds"/>
    <property type="evidence" value="ECO:0007669"/>
    <property type="project" value="InterPro"/>
</dbReference>
<protein>
    <recommendedName>
        <fullName evidence="11">Beta-monoglucosyldiacylglycerol synthase</fullName>
        <ecNumber evidence="10">2.4.1.336</ecNumber>
    </recommendedName>
    <alternativeName>
        <fullName evidence="12">UDP-glucose:1,2-diacylglycerol 3-beta-D-glucosyltransferase</fullName>
    </alternativeName>
</protein>
<evidence type="ECO:0000256" key="2">
    <source>
        <dbReference type="ARBA" id="ARBA00022676"/>
    </source>
</evidence>
<evidence type="ECO:0000256" key="13">
    <source>
        <dbReference type="SAM" id="Phobius"/>
    </source>
</evidence>
<feature type="domain" description="Glycosyltransferase 2-like" evidence="14">
    <location>
        <begin position="445"/>
        <end position="614"/>
    </location>
</feature>
<accession>A0A840VQG9</accession>
<feature type="transmembrane region" description="Helical" evidence="13">
    <location>
        <begin position="27"/>
        <end position="46"/>
    </location>
</feature>
<keyword evidence="3 15" id="KW-0808">Transferase</keyword>
<keyword evidence="4 13" id="KW-0812">Transmembrane</keyword>
<feature type="transmembrane region" description="Helical" evidence="13">
    <location>
        <begin position="703"/>
        <end position="725"/>
    </location>
</feature>
<keyword evidence="7 13" id="KW-1133">Transmembrane helix</keyword>
<dbReference type="InterPro" id="IPR050321">
    <property type="entry name" value="Glycosyltr_2/OpgH_subfam"/>
</dbReference>
<evidence type="ECO:0000313" key="15">
    <source>
        <dbReference type="EMBL" id="MBB5374359.1"/>
    </source>
</evidence>
<organism evidence="15 16">
    <name type="scientific">Acidocella aromatica</name>
    <dbReference type="NCBI Taxonomy" id="1303579"/>
    <lineage>
        <taxon>Bacteria</taxon>
        <taxon>Pseudomonadati</taxon>
        <taxon>Pseudomonadota</taxon>
        <taxon>Alphaproteobacteria</taxon>
        <taxon>Acetobacterales</taxon>
        <taxon>Acidocellaceae</taxon>
        <taxon>Acidocella</taxon>
    </lineage>
</organism>
<feature type="transmembrane region" description="Helical" evidence="13">
    <location>
        <begin position="822"/>
        <end position="842"/>
    </location>
</feature>
<feature type="transmembrane region" description="Helical" evidence="13">
    <location>
        <begin position="387"/>
        <end position="412"/>
    </location>
</feature>
<evidence type="ECO:0000256" key="1">
    <source>
        <dbReference type="ARBA" id="ARBA00004141"/>
    </source>
</evidence>
<dbReference type="AlphaFoldDB" id="A0A840VQG9"/>
<keyword evidence="6" id="KW-0460">Magnesium</keyword>
<sequence length="901" mass="99593">MTYQSPIQRQEALISTAKQRKGWANPASWAAALGVGVVAFGLWGAANRPATNIAPYHGEIGGFAFSPFHKGESPESGKYPSTVEIKSDLALAAKYTHNIRTYTVEGDLGQIPALAEGMNLNVTLGGWLDRHPDANAKELAKLVQVANANPDVKQIMVGNETILRTDLTVPQLVADIKQVQAQTHVPVSTAEPWHVWLKHPELANQVDFITVHLLPYWEGVPENIAVQDTMNRFEAVHKAYPNKRIVIGEVGWPSDGIDIGAARASNINQARFLRDFFNLAQQKHIDYFVMEAFDQPWKTSFEGRAAGYWGMFTLDRQAKWSLTGPVENNPHWMDYALGATLASLAATMLLLSRRPDIRFLGKLTFAALVEGFTAILALLFMNMSETYLSLGAAAVWGALAAGQGLLLFLLIADSFDLVETIFGRVAKRHYEPIPAPAGAKLPKVSIHLPICNEPPHMVKQTLDALANLDYDRFEVLVIDNNTMDPAVWEPVAEHCARLGPKFRFFTLGKYKGYKAGALNFGLRETAPDAEIIGVIDSDYLVEPDWLRSMVPAFDNPKVGFTQSPQDYRDNDGSLFKRMMFWEYAGFFHAGMVTRNERNAIIQHGTMTLVRKQALLNEHGWAEWCITEDSQLGLRLFRAGYEAVYSKKSFGKGVMPDDYTAFRKQRFRWAYGAMRIVRANADALFNPFNKELTLGQRWHFITGWLPWFGDALGIVFLAMGLAWSAGLILDPVRFEFPIVLFMLPSIGLFFFKIAQILALYKNRVPCGFGDRIGAAVAGLALSHSIGKAVWKGLFSNKLPFLRTPKMENAPALVQGLVMAREELVILALTWGAALGVGFGHHWATLEAKLWVAVMVIQSMPYLASVGVSILASMPAKAAKPVMVQAPAKAPAKLGAMHPAAGD</sequence>
<evidence type="ECO:0000256" key="11">
    <source>
        <dbReference type="ARBA" id="ARBA00068721"/>
    </source>
</evidence>
<dbReference type="GO" id="GO:0005975">
    <property type="term" value="P:carbohydrate metabolic process"/>
    <property type="evidence" value="ECO:0007669"/>
    <property type="project" value="InterPro"/>
</dbReference>
<evidence type="ECO:0000256" key="6">
    <source>
        <dbReference type="ARBA" id="ARBA00022842"/>
    </source>
</evidence>
<evidence type="ECO:0000256" key="8">
    <source>
        <dbReference type="ARBA" id="ARBA00023136"/>
    </source>
</evidence>
<dbReference type="GO" id="GO:0005886">
    <property type="term" value="C:plasma membrane"/>
    <property type="evidence" value="ECO:0007669"/>
    <property type="project" value="TreeGrafter"/>
</dbReference>
<evidence type="ECO:0000259" key="14">
    <source>
        <dbReference type="Pfam" id="PF00535"/>
    </source>
</evidence>
<dbReference type="PROSITE" id="PS00587">
    <property type="entry name" value="GLYCOSYL_HYDROL_F17"/>
    <property type="match status" value="1"/>
</dbReference>
<dbReference type="Pfam" id="PF00332">
    <property type="entry name" value="Glyco_hydro_17"/>
    <property type="match status" value="1"/>
</dbReference>
<comment type="subcellular location">
    <subcellularLocation>
        <location evidence="1">Membrane</location>
        <topology evidence="1">Multi-pass membrane protein</topology>
    </subcellularLocation>
</comment>
<keyword evidence="2" id="KW-0328">Glycosyltransferase</keyword>
<dbReference type="SUPFAM" id="SSF51445">
    <property type="entry name" value="(Trans)glycosidases"/>
    <property type="match status" value="1"/>
</dbReference>
<dbReference type="InterPro" id="IPR029044">
    <property type="entry name" value="Nucleotide-diphossugar_trans"/>
</dbReference>
<dbReference type="Pfam" id="PF00535">
    <property type="entry name" value="Glycos_transf_2"/>
    <property type="match status" value="1"/>
</dbReference>
<evidence type="ECO:0000256" key="9">
    <source>
        <dbReference type="ARBA" id="ARBA00053004"/>
    </source>
</evidence>
<dbReference type="PANTHER" id="PTHR43867:SF4">
    <property type="entry name" value="BETA-(1-3)-GLUCOSYL TRANSFERASE"/>
    <property type="match status" value="1"/>
</dbReference>
<evidence type="ECO:0000256" key="10">
    <source>
        <dbReference type="ARBA" id="ARBA00066964"/>
    </source>
</evidence>
<dbReference type="InterPro" id="IPR001173">
    <property type="entry name" value="Glyco_trans_2-like"/>
</dbReference>
<comment type="catalytic activity">
    <reaction evidence="9">
        <text>a 1,2-diacyl-sn-glycerol + UDP-alpha-D-glucose = a 1,2-diacyl-3-O-(beta-D-glucopyranosyl)-sn-glycerol + UDP + H(+)</text>
        <dbReference type="Rhea" id="RHEA:17285"/>
        <dbReference type="ChEBI" id="CHEBI:15378"/>
        <dbReference type="ChEBI" id="CHEBI:17815"/>
        <dbReference type="ChEBI" id="CHEBI:58223"/>
        <dbReference type="ChEBI" id="CHEBI:58885"/>
        <dbReference type="ChEBI" id="CHEBI:75799"/>
        <dbReference type="EC" id="2.4.1.336"/>
    </reaction>
</comment>
<feature type="transmembrane region" description="Helical" evidence="13">
    <location>
        <begin position="332"/>
        <end position="351"/>
    </location>
</feature>
<dbReference type="Gene3D" id="3.20.20.80">
    <property type="entry name" value="Glycosidases"/>
    <property type="match status" value="1"/>
</dbReference>
<evidence type="ECO:0000256" key="3">
    <source>
        <dbReference type="ARBA" id="ARBA00022679"/>
    </source>
</evidence>
<feature type="transmembrane region" description="Helical" evidence="13">
    <location>
        <begin position="363"/>
        <end position="381"/>
    </location>
</feature>
<dbReference type="Proteomes" id="UP000553706">
    <property type="component" value="Unassembled WGS sequence"/>
</dbReference>
<reference evidence="15 16" key="1">
    <citation type="submission" date="2020-08" db="EMBL/GenBank/DDBJ databases">
        <title>Genomic Encyclopedia of Type Strains, Phase IV (KMG-IV): sequencing the most valuable type-strain genomes for metagenomic binning, comparative biology and taxonomic classification.</title>
        <authorList>
            <person name="Goeker M."/>
        </authorList>
    </citation>
    <scope>NUCLEOTIDE SEQUENCE [LARGE SCALE GENOMIC DNA]</scope>
    <source>
        <strain evidence="15 16">DSM 27026</strain>
    </source>
</reference>
<gene>
    <name evidence="15" type="ORF">HNP71_002631</name>
</gene>
<evidence type="ECO:0000256" key="5">
    <source>
        <dbReference type="ARBA" id="ARBA00022801"/>
    </source>
</evidence>
<evidence type="ECO:0000313" key="16">
    <source>
        <dbReference type="Proteomes" id="UP000553706"/>
    </source>
</evidence>
<dbReference type="EMBL" id="JACHFJ010000015">
    <property type="protein sequence ID" value="MBB5374359.1"/>
    <property type="molecule type" value="Genomic_DNA"/>
</dbReference>
<dbReference type="RefSeq" id="WP_183267380.1">
    <property type="nucleotide sequence ID" value="NZ_JACHFJ010000015.1"/>
</dbReference>
<dbReference type="SUPFAM" id="SSF53448">
    <property type="entry name" value="Nucleotide-diphospho-sugar transferases"/>
    <property type="match status" value="1"/>
</dbReference>
<name>A0A840VQG9_9PROT</name>
<dbReference type="Gene3D" id="3.90.550.10">
    <property type="entry name" value="Spore Coat Polysaccharide Biosynthesis Protein SpsA, Chain A"/>
    <property type="match status" value="1"/>
</dbReference>
<dbReference type="InterPro" id="IPR017853">
    <property type="entry name" value="GH"/>
</dbReference>
<evidence type="ECO:0000256" key="12">
    <source>
        <dbReference type="ARBA" id="ARBA00078564"/>
    </source>
</evidence>
<keyword evidence="5" id="KW-0378">Hydrolase</keyword>
<dbReference type="FunFam" id="3.90.550.10:FF:000164">
    <property type="entry name" value="Beta-(1-3)-glucosyl transferase"/>
    <property type="match status" value="1"/>
</dbReference>
<dbReference type="GO" id="GO:0016758">
    <property type="term" value="F:hexosyltransferase activity"/>
    <property type="evidence" value="ECO:0007669"/>
    <property type="project" value="TreeGrafter"/>
</dbReference>
<keyword evidence="8 13" id="KW-0472">Membrane</keyword>
<evidence type="ECO:0000256" key="4">
    <source>
        <dbReference type="ARBA" id="ARBA00022692"/>
    </source>
</evidence>
<dbReference type="EC" id="2.4.1.336" evidence="10"/>
<proteinExistence type="predicted"/>
<evidence type="ECO:0000256" key="7">
    <source>
        <dbReference type="ARBA" id="ARBA00022989"/>
    </source>
</evidence>
<dbReference type="InterPro" id="IPR000490">
    <property type="entry name" value="Glyco_hydro_17"/>
</dbReference>
<comment type="caution">
    <text evidence="15">The sequence shown here is derived from an EMBL/GenBank/DDBJ whole genome shotgun (WGS) entry which is preliminary data.</text>
</comment>
<feature type="transmembrane region" description="Helical" evidence="13">
    <location>
        <begin position="848"/>
        <end position="871"/>
    </location>
</feature>
<feature type="transmembrane region" description="Helical" evidence="13">
    <location>
        <begin position="737"/>
        <end position="759"/>
    </location>
</feature>
<dbReference type="PANTHER" id="PTHR43867">
    <property type="entry name" value="CELLULOSE SYNTHASE CATALYTIC SUBUNIT A [UDP-FORMING]"/>
    <property type="match status" value="1"/>
</dbReference>